<reference evidence="4 5" key="1">
    <citation type="submission" date="2014-03" db="EMBL/GenBank/DDBJ databases">
        <title>The draft genome sequence of Thalassospira alkalitolerans JCM 18968.</title>
        <authorList>
            <person name="Lai Q."/>
            <person name="Shao Z."/>
        </authorList>
    </citation>
    <scope>NUCLEOTIDE SEQUENCE [LARGE SCALE GENOMIC DNA]</scope>
    <source>
        <strain evidence="4 5">JCM 18968</strain>
    </source>
</reference>
<dbReference type="PANTHER" id="PTHR30545:SF2">
    <property type="entry name" value="SUGAR FERMENTATION STIMULATION PROTEIN A"/>
    <property type="match status" value="1"/>
</dbReference>
<dbReference type="InterPro" id="IPR041465">
    <property type="entry name" value="SfsA_N"/>
</dbReference>
<comment type="caution">
    <text evidence="4">The sequence shown here is derived from an EMBL/GenBank/DDBJ whole genome shotgun (WGS) entry which is preliminary data.</text>
</comment>
<evidence type="ECO:0000259" key="2">
    <source>
        <dbReference type="Pfam" id="PF03749"/>
    </source>
</evidence>
<accession>A0A1Y2L7R6</accession>
<evidence type="ECO:0000313" key="5">
    <source>
        <dbReference type="Proteomes" id="UP000193396"/>
    </source>
</evidence>
<comment type="similarity">
    <text evidence="1">Belongs to the SfsA family.</text>
</comment>
<organism evidence="4 5">
    <name type="scientific">Thalassospira alkalitolerans</name>
    <dbReference type="NCBI Taxonomy" id="1293890"/>
    <lineage>
        <taxon>Bacteria</taxon>
        <taxon>Pseudomonadati</taxon>
        <taxon>Pseudomonadota</taxon>
        <taxon>Alphaproteobacteria</taxon>
        <taxon>Rhodospirillales</taxon>
        <taxon>Thalassospiraceae</taxon>
        <taxon>Thalassospira</taxon>
    </lineage>
</organism>
<dbReference type="OrthoDB" id="9802365at2"/>
<dbReference type="NCBIfam" id="TIGR00230">
    <property type="entry name" value="sfsA"/>
    <property type="match status" value="1"/>
</dbReference>
<feature type="domain" description="Sugar fermentation stimulation protein C-terminal" evidence="2">
    <location>
        <begin position="83"/>
        <end position="223"/>
    </location>
</feature>
<protein>
    <recommendedName>
        <fullName evidence="1">Sugar fermentation stimulation protein homolog</fullName>
    </recommendedName>
</protein>
<dbReference type="STRING" id="1293890.TALK_17215"/>
<name>A0A1Y2L7R6_9PROT</name>
<gene>
    <name evidence="1" type="primary">sfsA</name>
    <name evidence="4" type="ORF">TALK_17215</name>
</gene>
<dbReference type="Gene3D" id="3.40.1350.60">
    <property type="match status" value="1"/>
</dbReference>
<dbReference type="EMBL" id="JFKB01000014">
    <property type="protein sequence ID" value="OSQ45657.1"/>
    <property type="molecule type" value="Genomic_DNA"/>
</dbReference>
<dbReference type="Gene3D" id="2.40.50.580">
    <property type="match status" value="1"/>
</dbReference>
<proteinExistence type="inferred from homology"/>
<dbReference type="InterPro" id="IPR040452">
    <property type="entry name" value="SfsA_C"/>
</dbReference>
<keyword evidence="5" id="KW-1185">Reference proteome</keyword>
<dbReference type="GO" id="GO:0003677">
    <property type="term" value="F:DNA binding"/>
    <property type="evidence" value="ECO:0007669"/>
    <property type="project" value="InterPro"/>
</dbReference>
<dbReference type="Pfam" id="PF17746">
    <property type="entry name" value="SfsA_N"/>
    <property type="match status" value="1"/>
</dbReference>
<dbReference type="Pfam" id="PF03749">
    <property type="entry name" value="SfsA"/>
    <property type="match status" value="1"/>
</dbReference>
<dbReference type="InterPro" id="IPR005224">
    <property type="entry name" value="SfsA"/>
</dbReference>
<dbReference type="HAMAP" id="MF_00095">
    <property type="entry name" value="SfsA"/>
    <property type="match status" value="1"/>
</dbReference>
<evidence type="ECO:0000259" key="3">
    <source>
        <dbReference type="Pfam" id="PF17746"/>
    </source>
</evidence>
<dbReference type="RefSeq" id="WP_085620391.1">
    <property type="nucleotide sequence ID" value="NZ_JFKB01000014.1"/>
</dbReference>
<dbReference type="AlphaFoldDB" id="A0A1Y2L7R6"/>
<evidence type="ECO:0000256" key="1">
    <source>
        <dbReference type="HAMAP-Rule" id="MF_00095"/>
    </source>
</evidence>
<dbReference type="CDD" id="cd22359">
    <property type="entry name" value="SfsA-like_bacterial"/>
    <property type="match status" value="1"/>
</dbReference>
<sequence length="240" mass="26417">MELPHPLIHGKLIKRYKRFLADIELDNGEMVTAHCANPGGMIGLKEPGIDVWLSTSDNPKRKLKYSWELCRVNDAMVGINTAHPNAIVEEAILAGKIPELAGYATLKREIKYGKNSRIDILLSDPDRGLCYVEVKNVHLKRDDAVPGLAEFPDAVTARGAKHLDEMTDMVAEGHRAAMFYLIQRDDCHQFALASDIDPHYAARFAAATKAGVEAIAYDCVIDTASVTVNVALPIRDLNGK</sequence>
<evidence type="ECO:0000313" key="4">
    <source>
        <dbReference type="EMBL" id="OSQ45657.1"/>
    </source>
</evidence>
<dbReference type="PANTHER" id="PTHR30545">
    <property type="entry name" value="SUGAR FERMENTATION STIMULATION PROTEIN A"/>
    <property type="match status" value="1"/>
</dbReference>
<dbReference type="Proteomes" id="UP000193396">
    <property type="component" value="Unassembled WGS sequence"/>
</dbReference>
<feature type="domain" description="SfsA N-terminal OB" evidence="3">
    <location>
        <begin position="13"/>
        <end position="79"/>
    </location>
</feature>